<keyword evidence="3" id="KW-0731">Sigma factor</keyword>
<comment type="similarity">
    <text evidence="1">Belongs to the sigma-70 factor family. ECF subfamily.</text>
</comment>
<dbReference type="InterPro" id="IPR013324">
    <property type="entry name" value="RNA_pol_sigma_r3/r4-like"/>
</dbReference>
<dbReference type="InterPro" id="IPR007630">
    <property type="entry name" value="RNA_pol_sigma70_r4"/>
</dbReference>
<keyword evidence="9" id="KW-1185">Reference proteome</keyword>
<dbReference type="Pfam" id="PF04542">
    <property type="entry name" value="Sigma70_r2"/>
    <property type="match status" value="1"/>
</dbReference>
<reference evidence="8 9" key="1">
    <citation type="submission" date="2023-07" db="EMBL/GenBank/DDBJ databases">
        <title>Sequencing the genomes of 1000 actinobacteria strains.</title>
        <authorList>
            <person name="Klenk H.-P."/>
        </authorList>
    </citation>
    <scope>NUCLEOTIDE SEQUENCE [LARGE SCALE GENOMIC DNA]</scope>
    <source>
        <strain evidence="8 9">DSM 44710</strain>
    </source>
</reference>
<evidence type="ECO:0000259" key="7">
    <source>
        <dbReference type="Pfam" id="PF04545"/>
    </source>
</evidence>
<evidence type="ECO:0000313" key="8">
    <source>
        <dbReference type="EMBL" id="MDP9793728.1"/>
    </source>
</evidence>
<dbReference type="EMBL" id="JAUSRA010000001">
    <property type="protein sequence ID" value="MDP9793728.1"/>
    <property type="molecule type" value="Genomic_DNA"/>
</dbReference>
<comment type="caution">
    <text evidence="8">The sequence shown here is derived from an EMBL/GenBank/DDBJ whole genome shotgun (WGS) entry which is preliminary data.</text>
</comment>
<dbReference type="InterPro" id="IPR036388">
    <property type="entry name" value="WH-like_DNA-bd_sf"/>
</dbReference>
<dbReference type="PANTHER" id="PTHR43133">
    <property type="entry name" value="RNA POLYMERASE ECF-TYPE SIGMA FACTO"/>
    <property type="match status" value="1"/>
</dbReference>
<evidence type="ECO:0000256" key="3">
    <source>
        <dbReference type="ARBA" id="ARBA00023082"/>
    </source>
</evidence>
<keyword evidence="4" id="KW-0238">DNA-binding</keyword>
<dbReference type="Gene3D" id="1.10.10.10">
    <property type="entry name" value="Winged helix-like DNA-binding domain superfamily/Winged helix DNA-binding domain"/>
    <property type="match status" value="1"/>
</dbReference>
<evidence type="ECO:0000256" key="1">
    <source>
        <dbReference type="ARBA" id="ARBA00010641"/>
    </source>
</evidence>
<protein>
    <submittedName>
        <fullName evidence="8">RNA polymerase sigma-70 factor (ECF subfamily)</fullName>
    </submittedName>
</protein>
<evidence type="ECO:0000313" key="9">
    <source>
        <dbReference type="Proteomes" id="UP001240984"/>
    </source>
</evidence>
<dbReference type="SUPFAM" id="SSF88659">
    <property type="entry name" value="Sigma3 and sigma4 domains of RNA polymerase sigma factors"/>
    <property type="match status" value="1"/>
</dbReference>
<dbReference type="InterPro" id="IPR007627">
    <property type="entry name" value="RNA_pol_sigma70_r2"/>
</dbReference>
<dbReference type="RefSeq" id="WP_306828806.1">
    <property type="nucleotide sequence ID" value="NZ_JAUSRA010000001.1"/>
</dbReference>
<evidence type="ECO:0000259" key="6">
    <source>
        <dbReference type="Pfam" id="PF04542"/>
    </source>
</evidence>
<dbReference type="PANTHER" id="PTHR43133:SF52">
    <property type="entry name" value="ECF RNA POLYMERASE SIGMA FACTOR SIGL"/>
    <property type="match status" value="1"/>
</dbReference>
<dbReference type="CDD" id="cd00385">
    <property type="entry name" value="Isoprenoid_Biosyn_C1"/>
    <property type="match status" value="1"/>
</dbReference>
<sequence length="169" mass="19157">MATDDGRKTLIAELYAEHAESLMKFLMRLANGDRLQAEDLLQETMLRAWRHVDHLPDGWEPRRRWLFIVARRVTIDVVRLRNNRPVEVGAVDLSRLPSDGDAAEAVVAAQTVRRALPRLSRTHRTVLVGLFHEGLSQPELAEALDVPVGTVKSRTHYALRALRRIVETG</sequence>
<keyword evidence="5" id="KW-0804">Transcription</keyword>
<dbReference type="Pfam" id="PF04545">
    <property type="entry name" value="Sigma70_r4"/>
    <property type="match status" value="1"/>
</dbReference>
<name>A0ABT9MR21_9ACTN</name>
<dbReference type="SUPFAM" id="SSF88946">
    <property type="entry name" value="Sigma2 domain of RNA polymerase sigma factors"/>
    <property type="match status" value="1"/>
</dbReference>
<dbReference type="InterPro" id="IPR039425">
    <property type="entry name" value="RNA_pol_sigma-70-like"/>
</dbReference>
<feature type="domain" description="RNA polymerase sigma-70 region 4" evidence="7">
    <location>
        <begin position="115"/>
        <end position="163"/>
    </location>
</feature>
<dbReference type="InterPro" id="IPR013325">
    <property type="entry name" value="RNA_pol_sigma_r2"/>
</dbReference>
<gene>
    <name evidence="8" type="ORF">J2S43_002240</name>
</gene>
<evidence type="ECO:0000256" key="2">
    <source>
        <dbReference type="ARBA" id="ARBA00023015"/>
    </source>
</evidence>
<organism evidence="8 9">
    <name type="scientific">Catenuloplanes nepalensis</name>
    <dbReference type="NCBI Taxonomy" id="587533"/>
    <lineage>
        <taxon>Bacteria</taxon>
        <taxon>Bacillati</taxon>
        <taxon>Actinomycetota</taxon>
        <taxon>Actinomycetes</taxon>
        <taxon>Micromonosporales</taxon>
        <taxon>Micromonosporaceae</taxon>
        <taxon>Catenuloplanes</taxon>
    </lineage>
</organism>
<dbReference type="InterPro" id="IPR014284">
    <property type="entry name" value="RNA_pol_sigma-70_dom"/>
</dbReference>
<accession>A0ABT9MR21</accession>
<keyword evidence="2" id="KW-0805">Transcription regulation</keyword>
<evidence type="ECO:0000256" key="4">
    <source>
        <dbReference type="ARBA" id="ARBA00023125"/>
    </source>
</evidence>
<dbReference type="NCBIfam" id="TIGR02937">
    <property type="entry name" value="sigma70-ECF"/>
    <property type="match status" value="1"/>
</dbReference>
<dbReference type="Gene3D" id="1.10.1740.10">
    <property type="match status" value="1"/>
</dbReference>
<dbReference type="Proteomes" id="UP001240984">
    <property type="component" value="Unassembled WGS sequence"/>
</dbReference>
<evidence type="ECO:0000256" key="5">
    <source>
        <dbReference type="ARBA" id="ARBA00023163"/>
    </source>
</evidence>
<dbReference type="CDD" id="cd06171">
    <property type="entry name" value="Sigma70_r4"/>
    <property type="match status" value="1"/>
</dbReference>
<feature type="domain" description="RNA polymerase sigma-70 region 2" evidence="6">
    <location>
        <begin position="14"/>
        <end position="81"/>
    </location>
</feature>
<proteinExistence type="inferred from homology"/>